<gene>
    <name evidence="2" type="ORF">DVS28_a2608</name>
</gene>
<dbReference type="KEGG" id="euz:DVS28_a2608"/>
<dbReference type="OrthoDB" id="5245042at2"/>
<dbReference type="AlphaFoldDB" id="A0A346XYJ1"/>
<keyword evidence="1" id="KW-1133">Transmembrane helix</keyword>
<evidence type="ECO:0000313" key="2">
    <source>
        <dbReference type="EMBL" id="AXV07288.1"/>
    </source>
</evidence>
<keyword evidence="1" id="KW-0812">Transmembrane</keyword>
<dbReference type="RefSeq" id="WP_114591801.1">
    <property type="nucleotide sequence ID" value="NZ_CP031165.1"/>
</dbReference>
<name>A0A346XYJ1_9ACTN</name>
<proteinExistence type="predicted"/>
<accession>A0A346XYJ1</accession>
<reference evidence="2 3" key="1">
    <citation type="submission" date="2018-09" db="EMBL/GenBank/DDBJ databases">
        <title>Complete genome sequence of Euzebya sp. DY32-46 isolated from seawater of Pacific Ocean.</title>
        <authorList>
            <person name="Xu L."/>
            <person name="Wu Y.-H."/>
            <person name="Xu X.-W."/>
        </authorList>
    </citation>
    <scope>NUCLEOTIDE SEQUENCE [LARGE SCALE GENOMIC DNA]</scope>
    <source>
        <strain evidence="2 3">DY32-46</strain>
    </source>
</reference>
<feature type="transmembrane region" description="Helical" evidence="1">
    <location>
        <begin position="92"/>
        <end position="117"/>
    </location>
</feature>
<organism evidence="2 3">
    <name type="scientific">Euzebya pacifica</name>
    <dbReference type="NCBI Taxonomy" id="1608957"/>
    <lineage>
        <taxon>Bacteria</taxon>
        <taxon>Bacillati</taxon>
        <taxon>Actinomycetota</taxon>
        <taxon>Nitriliruptoria</taxon>
        <taxon>Euzebyales</taxon>
    </lineage>
</organism>
<keyword evidence="1" id="KW-0472">Membrane</keyword>
<keyword evidence="3" id="KW-1185">Reference proteome</keyword>
<protein>
    <submittedName>
        <fullName evidence="2">Uncharacterized protein</fullName>
    </submittedName>
</protein>
<dbReference type="EMBL" id="CP031165">
    <property type="protein sequence ID" value="AXV07288.1"/>
    <property type="molecule type" value="Genomic_DNA"/>
</dbReference>
<feature type="transmembrane region" description="Helical" evidence="1">
    <location>
        <begin position="21"/>
        <end position="43"/>
    </location>
</feature>
<sequence length="119" mass="12252">MSDAELETAPEDLRASADRRVLRRAALAGTIAFVATAVVVLGLNAAFGGDGQGALVWFMAAIVVGLLVWSGWLVLVLLLDVIAGTVPGRRRLVWTAVAFVLAFVSPILPAAALQAAAGS</sequence>
<evidence type="ECO:0000256" key="1">
    <source>
        <dbReference type="SAM" id="Phobius"/>
    </source>
</evidence>
<dbReference type="Proteomes" id="UP000264006">
    <property type="component" value="Chromosome"/>
</dbReference>
<feature type="transmembrane region" description="Helical" evidence="1">
    <location>
        <begin position="55"/>
        <end position="80"/>
    </location>
</feature>
<evidence type="ECO:0000313" key="3">
    <source>
        <dbReference type="Proteomes" id="UP000264006"/>
    </source>
</evidence>